<dbReference type="OrthoDB" id="5215637at2759"/>
<feature type="chain" id="PRO_5014367473" description="Mid2 domain-containing protein" evidence="3">
    <location>
        <begin position="25"/>
        <end position="303"/>
    </location>
</feature>
<proteinExistence type="predicted"/>
<accession>A0A2J6RJS2</accession>
<keyword evidence="2" id="KW-0472">Membrane</keyword>
<dbReference type="EMBL" id="KZ613947">
    <property type="protein sequence ID" value="PMD38762.1"/>
    <property type="molecule type" value="Genomic_DNA"/>
</dbReference>
<evidence type="ECO:0000313" key="5">
    <source>
        <dbReference type="Proteomes" id="UP000235786"/>
    </source>
</evidence>
<organism evidence="4 5">
    <name type="scientific">Hyaloscypha variabilis (strain UAMH 11265 / GT02V1 / F)</name>
    <name type="common">Meliniomyces variabilis</name>
    <dbReference type="NCBI Taxonomy" id="1149755"/>
    <lineage>
        <taxon>Eukaryota</taxon>
        <taxon>Fungi</taxon>
        <taxon>Dikarya</taxon>
        <taxon>Ascomycota</taxon>
        <taxon>Pezizomycotina</taxon>
        <taxon>Leotiomycetes</taxon>
        <taxon>Helotiales</taxon>
        <taxon>Hyaloscyphaceae</taxon>
        <taxon>Hyaloscypha</taxon>
        <taxon>Hyaloscypha variabilis</taxon>
    </lineage>
</organism>
<keyword evidence="5" id="KW-1185">Reference proteome</keyword>
<name>A0A2J6RJS2_HYAVF</name>
<gene>
    <name evidence="4" type="ORF">L207DRAFT_634762</name>
</gene>
<feature type="transmembrane region" description="Helical" evidence="2">
    <location>
        <begin position="211"/>
        <end position="233"/>
    </location>
</feature>
<dbReference type="STRING" id="1149755.A0A2J6RJS2"/>
<reference evidence="4 5" key="1">
    <citation type="submission" date="2016-04" db="EMBL/GenBank/DDBJ databases">
        <title>A degradative enzymes factory behind the ericoid mycorrhizal symbiosis.</title>
        <authorList>
            <consortium name="DOE Joint Genome Institute"/>
            <person name="Martino E."/>
            <person name="Morin E."/>
            <person name="Grelet G."/>
            <person name="Kuo A."/>
            <person name="Kohler A."/>
            <person name="Daghino S."/>
            <person name="Barry K."/>
            <person name="Choi C."/>
            <person name="Cichocki N."/>
            <person name="Clum A."/>
            <person name="Copeland A."/>
            <person name="Hainaut M."/>
            <person name="Haridas S."/>
            <person name="Labutti K."/>
            <person name="Lindquist E."/>
            <person name="Lipzen A."/>
            <person name="Khouja H.-R."/>
            <person name="Murat C."/>
            <person name="Ohm R."/>
            <person name="Olson A."/>
            <person name="Spatafora J."/>
            <person name="Veneault-Fourrey C."/>
            <person name="Henrissat B."/>
            <person name="Grigoriev I."/>
            <person name="Martin F."/>
            <person name="Perotto S."/>
        </authorList>
    </citation>
    <scope>NUCLEOTIDE SEQUENCE [LARGE SCALE GENOMIC DNA]</scope>
    <source>
        <strain evidence="4 5">F</strain>
    </source>
</reference>
<evidence type="ECO:0000256" key="1">
    <source>
        <dbReference type="SAM" id="MobiDB-lite"/>
    </source>
</evidence>
<sequence length="303" mass="31749">MEIHSLGRAVFLFTLLSKVYLVSSTCYNPDGTAKTSPAYQPCVQTVGTFSQCCGTNWTANNPLIENDECMPNGLCLNNNPADNQPLYWRGSCTDPTWKSPFCLSNLCTNSSDGGNASDNVPLRQCTDGSWCCGSTNTTCCNEGLGVKLDAVIGVANASSSTSSSSIASSTSTSTSSSTATNLATSATGSPSSSPTKSAQDTQLGMSTGAKAGVGIAVAVLFVAAVAGITWFFLRQKSNGTVVQQWPTRGPSGNFVYGTPQELPESGKTVYAEMGSKHPERFQHEVAGYAPLPAAELASSRYRY</sequence>
<keyword evidence="2" id="KW-1133">Transmembrane helix</keyword>
<feature type="region of interest" description="Disordered" evidence="1">
    <location>
        <begin position="160"/>
        <end position="202"/>
    </location>
</feature>
<feature type="compositionally biased region" description="Low complexity" evidence="1">
    <location>
        <begin position="160"/>
        <end position="198"/>
    </location>
</feature>
<dbReference type="Proteomes" id="UP000235786">
    <property type="component" value="Unassembled WGS sequence"/>
</dbReference>
<evidence type="ECO:0008006" key="6">
    <source>
        <dbReference type="Google" id="ProtNLM"/>
    </source>
</evidence>
<evidence type="ECO:0000313" key="4">
    <source>
        <dbReference type="EMBL" id="PMD38762.1"/>
    </source>
</evidence>
<feature type="signal peptide" evidence="3">
    <location>
        <begin position="1"/>
        <end position="24"/>
    </location>
</feature>
<keyword evidence="2" id="KW-0812">Transmembrane</keyword>
<evidence type="ECO:0000256" key="2">
    <source>
        <dbReference type="SAM" id="Phobius"/>
    </source>
</evidence>
<protein>
    <recommendedName>
        <fullName evidence="6">Mid2 domain-containing protein</fullName>
    </recommendedName>
</protein>
<keyword evidence="3" id="KW-0732">Signal</keyword>
<evidence type="ECO:0000256" key="3">
    <source>
        <dbReference type="SAM" id="SignalP"/>
    </source>
</evidence>
<dbReference type="AlphaFoldDB" id="A0A2J6RJS2"/>